<dbReference type="Pfam" id="PF01209">
    <property type="entry name" value="Ubie_methyltran"/>
    <property type="match status" value="1"/>
</dbReference>
<dbReference type="Proteomes" id="UP000752292">
    <property type="component" value="Unassembled WGS sequence"/>
</dbReference>
<evidence type="ECO:0000313" key="2">
    <source>
        <dbReference type="Proteomes" id="UP000752292"/>
    </source>
</evidence>
<keyword evidence="1" id="KW-0808">Transferase</keyword>
<reference evidence="1" key="1">
    <citation type="submission" date="2020-07" db="EMBL/GenBank/DDBJ databases">
        <title>Huge and variable diversity of episymbiotic CPR bacteria and DPANN archaea in groundwater ecosystems.</title>
        <authorList>
            <person name="He C.Y."/>
            <person name="Keren R."/>
            <person name="Whittaker M."/>
            <person name="Farag I.F."/>
            <person name="Doudna J."/>
            <person name="Cate J.H.D."/>
            <person name="Banfield J.F."/>
        </authorList>
    </citation>
    <scope>NUCLEOTIDE SEQUENCE</scope>
    <source>
        <strain evidence="1">NC_groundwater_1370_Ag_S-0.2um_69_93</strain>
    </source>
</reference>
<dbReference type="GO" id="GO:0008168">
    <property type="term" value="F:methyltransferase activity"/>
    <property type="evidence" value="ECO:0007669"/>
    <property type="project" value="UniProtKB-KW"/>
</dbReference>
<protein>
    <submittedName>
        <fullName evidence="1">Class I SAM-dependent methyltransferase</fullName>
    </submittedName>
</protein>
<proteinExistence type="predicted"/>
<sequence length="44" mass="4593">EFPLAGALSAMIREAGFGSVTARPLTRGIVQLHAGVRLDGRDEG</sequence>
<name>A0A932ZSH7_UNCTE</name>
<feature type="non-terminal residue" evidence="1">
    <location>
        <position position="1"/>
    </location>
</feature>
<comment type="caution">
    <text evidence="1">The sequence shown here is derived from an EMBL/GenBank/DDBJ whole genome shotgun (WGS) entry which is preliminary data.</text>
</comment>
<organism evidence="1 2">
    <name type="scientific">Tectimicrobiota bacterium</name>
    <dbReference type="NCBI Taxonomy" id="2528274"/>
    <lineage>
        <taxon>Bacteria</taxon>
        <taxon>Pseudomonadati</taxon>
        <taxon>Nitrospinota/Tectimicrobiota group</taxon>
        <taxon>Candidatus Tectimicrobiota</taxon>
    </lineage>
</organism>
<dbReference type="GO" id="GO:0032259">
    <property type="term" value="P:methylation"/>
    <property type="evidence" value="ECO:0007669"/>
    <property type="project" value="UniProtKB-KW"/>
</dbReference>
<dbReference type="AlphaFoldDB" id="A0A932ZSH7"/>
<keyword evidence="1" id="KW-0489">Methyltransferase</keyword>
<gene>
    <name evidence="1" type="ORF">HY618_02365</name>
</gene>
<evidence type="ECO:0000313" key="1">
    <source>
        <dbReference type="EMBL" id="MBI4251277.1"/>
    </source>
</evidence>
<dbReference type="EMBL" id="JACQRX010000107">
    <property type="protein sequence ID" value="MBI4251277.1"/>
    <property type="molecule type" value="Genomic_DNA"/>
</dbReference>
<accession>A0A932ZSH7</accession>